<name>A0A7J0H770_9ERIC</name>
<reference evidence="1 2" key="1">
    <citation type="submission" date="2019-07" db="EMBL/GenBank/DDBJ databases">
        <title>De Novo Assembly of kiwifruit Actinidia rufa.</title>
        <authorList>
            <person name="Sugita-Konishi S."/>
            <person name="Sato K."/>
            <person name="Mori E."/>
            <person name="Abe Y."/>
            <person name="Kisaki G."/>
            <person name="Hamano K."/>
            <person name="Suezawa K."/>
            <person name="Otani M."/>
            <person name="Fukuda T."/>
            <person name="Manabe T."/>
            <person name="Gomi K."/>
            <person name="Tabuchi M."/>
            <person name="Akimitsu K."/>
            <person name="Kataoka I."/>
        </authorList>
    </citation>
    <scope>NUCLEOTIDE SEQUENCE [LARGE SCALE GENOMIC DNA]</scope>
    <source>
        <strain evidence="2">cv. Fuchu</strain>
    </source>
</reference>
<keyword evidence="2" id="KW-1185">Reference proteome</keyword>
<evidence type="ECO:0000313" key="1">
    <source>
        <dbReference type="EMBL" id="GFZ18881.1"/>
    </source>
</evidence>
<dbReference type="AlphaFoldDB" id="A0A7J0H770"/>
<comment type="caution">
    <text evidence="1">The sequence shown here is derived from an EMBL/GenBank/DDBJ whole genome shotgun (WGS) entry which is preliminary data.</text>
</comment>
<sequence length="215" mass="23483">MSWPNGNRGDAVIDMGKPVSFTGGLEFSNLTYTMVTKKEVNGTLADQEVDLLHRITGYARKGCITAVLAGRIASGSLKGRVSMDGVDISPSFIKRTLAYIIGYFQCLRMGRKVSNGENPIEFLIDVIQEYDQSEVGVERLAEFALTGMKPPSLADEEAAMTTVALSLVPAWRGGRRLLLEAGAQDKEFDHSLRSPWNNSRSWSAEVYAVSAAEQS</sequence>
<accession>A0A7J0H770</accession>
<gene>
    <name evidence="1" type="ORF">Acr_27g0006200</name>
</gene>
<dbReference type="Proteomes" id="UP000585474">
    <property type="component" value="Unassembled WGS sequence"/>
</dbReference>
<dbReference type="EMBL" id="BJWL01000027">
    <property type="protein sequence ID" value="GFZ18881.1"/>
    <property type="molecule type" value="Genomic_DNA"/>
</dbReference>
<organism evidence="1 2">
    <name type="scientific">Actinidia rufa</name>
    <dbReference type="NCBI Taxonomy" id="165716"/>
    <lineage>
        <taxon>Eukaryota</taxon>
        <taxon>Viridiplantae</taxon>
        <taxon>Streptophyta</taxon>
        <taxon>Embryophyta</taxon>
        <taxon>Tracheophyta</taxon>
        <taxon>Spermatophyta</taxon>
        <taxon>Magnoliopsida</taxon>
        <taxon>eudicotyledons</taxon>
        <taxon>Gunneridae</taxon>
        <taxon>Pentapetalae</taxon>
        <taxon>asterids</taxon>
        <taxon>Ericales</taxon>
        <taxon>Actinidiaceae</taxon>
        <taxon>Actinidia</taxon>
    </lineage>
</organism>
<proteinExistence type="predicted"/>
<evidence type="ECO:0000313" key="2">
    <source>
        <dbReference type="Proteomes" id="UP000585474"/>
    </source>
</evidence>
<protein>
    <submittedName>
        <fullName evidence="1">Uncharacterized protein</fullName>
    </submittedName>
</protein>
<dbReference type="OrthoDB" id="1589161at2759"/>